<evidence type="ECO:0000256" key="2">
    <source>
        <dbReference type="ARBA" id="ARBA00022801"/>
    </source>
</evidence>
<keyword evidence="7" id="KW-0269">Exonuclease</keyword>
<dbReference type="CDD" id="cd09898">
    <property type="entry name" value="H3TH_53EXO"/>
    <property type="match status" value="1"/>
</dbReference>
<dbReference type="Gene3D" id="3.40.50.1010">
    <property type="entry name" value="5'-nuclease"/>
    <property type="match status" value="1"/>
</dbReference>
<feature type="domain" description="5'-3' exonuclease" evidence="6">
    <location>
        <begin position="1"/>
        <end position="264"/>
    </location>
</feature>
<dbReference type="SMART" id="SM00475">
    <property type="entry name" value="53EXOc"/>
    <property type="match status" value="1"/>
</dbReference>
<evidence type="ECO:0000313" key="8">
    <source>
        <dbReference type="Proteomes" id="UP001449582"/>
    </source>
</evidence>
<dbReference type="InterPro" id="IPR038969">
    <property type="entry name" value="FEN"/>
</dbReference>
<dbReference type="InterPro" id="IPR008918">
    <property type="entry name" value="HhH2"/>
</dbReference>
<dbReference type="Pfam" id="PF01367">
    <property type="entry name" value="5_3_exonuc"/>
    <property type="match status" value="1"/>
</dbReference>
<dbReference type="SMART" id="SM00279">
    <property type="entry name" value="HhH2"/>
    <property type="match status" value="1"/>
</dbReference>
<evidence type="ECO:0000256" key="1">
    <source>
        <dbReference type="ARBA" id="ARBA00022722"/>
    </source>
</evidence>
<keyword evidence="1" id="KW-0540">Nuclease</keyword>
<dbReference type="RefSeq" id="WP_353289741.1">
    <property type="nucleotide sequence ID" value="NZ_BAABQM010000002.1"/>
</dbReference>
<evidence type="ECO:0000259" key="6">
    <source>
        <dbReference type="SMART" id="SM00475"/>
    </source>
</evidence>
<keyword evidence="8" id="KW-1185">Reference proteome</keyword>
<dbReference type="GO" id="GO:0004527">
    <property type="term" value="F:exonuclease activity"/>
    <property type="evidence" value="ECO:0007669"/>
    <property type="project" value="UniProtKB-KW"/>
</dbReference>
<dbReference type="InterPro" id="IPR020045">
    <property type="entry name" value="DNA_polI_H3TH"/>
</dbReference>
<proteinExistence type="predicted"/>
<comment type="function">
    <text evidence="4">5'-3' exonuclease acting preferentially on double-stranded DNA.</text>
</comment>
<dbReference type="EMBL" id="BAABQM010000002">
    <property type="protein sequence ID" value="GAA5414575.1"/>
    <property type="molecule type" value="Genomic_DNA"/>
</dbReference>
<evidence type="ECO:0000256" key="3">
    <source>
        <dbReference type="ARBA" id="ARBA00023125"/>
    </source>
</evidence>
<keyword evidence="2" id="KW-0378">Hydrolase</keyword>
<protein>
    <recommendedName>
        <fullName evidence="5">5'-3' exonuclease</fullName>
    </recommendedName>
</protein>
<dbReference type="SUPFAM" id="SSF47807">
    <property type="entry name" value="5' to 3' exonuclease, C-terminal subdomain"/>
    <property type="match status" value="1"/>
</dbReference>
<dbReference type="InterPro" id="IPR036279">
    <property type="entry name" value="5-3_exonuclease_C_sf"/>
</dbReference>
<dbReference type="CDD" id="cd09859">
    <property type="entry name" value="PIN_53EXO"/>
    <property type="match status" value="1"/>
</dbReference>
<dbReference type="InterPro" id="IPR002421">
    <property type="entry name" value="5-3_exonuclease"/>
</dbReference>
<evidence type="ECO:0000256" key="4">
    <source>
        <dbReference type="ARBA" id="ARBA00049957"/>
    </source>
</evidence>
<dbReference type="NCBIfam" id="NF011547">
    <property type="entry name" value="PRK14976.1-4"/>
    <property type="match status" value="1"/>
</dbReference>
<name>A0ABP9U7D6_9BACT</name>
<evidence type="ECO:0000313" key="7">
    <source>
        <dbReference type="EMBL" id="GAA5414575.1"/>
    </source>
</evidence>
<sequence length="299" mass="34045">MKAVVIDGNSLTYRMFYATYNLAVYATEHNLYPVNALKLMMETCFKIKESGNYDYCLVAFDYGKKTFRHETFSDYKAGRKAMPQELVQQMPLIQEALQLMGFNVIKQEGIEADDFIGSFSKLMSENHVQVDVYSSDKDMLQLVNAFTSVYLIKSGLKDIQIHTLANFAELNYGLRPNQVPDFKGVVGDSSDNLAGVKGIGIKTGIKLLLKYDSLENIYNNLSELTVTNQKKFNESKEMALMCKQLATIDCQQLTDLSVRDFEFKKVNNAALLQMMDQYKINGLKKYLKEEQAQIDLFGF</sequence>
<comment type="caution">
    <text evidence="7">The sequence shown here is derived from an EMBL/GenBank/DDBJ whole genome shotgun (WGS) entry which is preliminary data.</text>
</comment>
<organism evidence="7 8">
    <name type="scientific">Ureaplasma ceti</name>
    <dbReference type="NCBI Taxonomy" id="3119530"/>
    <lineage>
        <taxon>Bacteria</taxon>
        <taxon>Bacillati</taxon>
        <taxon>Mycoplasmatota</taxon>
        <taxon>Mycoplasmoidales</taxon>
        <taxon>Mycoplasmoidaceae</taxon>
        <taxon>Ureaplasma</taxon>
    </lineage>
</organism>
<dbReference type="InterPro" id="IPR020046">
    <property type="entry name" value="5-3_exonucl_a-hlix_arch_N"/>
</dbReference>
<dbReference type="Pfam" id="PF02739">
    <property type="entry name" value="5_3_exonuc_N"/>
    <property type="match status" value="1"/>
</dbReference>
<gene>
    <name evidence="7" type="ORF">UREOM_2860</name>
</gene>
<reference evidence="7" key="1">
    <citation type="submission" date="2024-02" db="EMBL/GenBank/DDBJ databases">
        <title>Draft genome sequence of new strains in genus Ureaplasma.</title>
        <authorList>
            <person name="Nakajima Y."/>
            <person name="Segawa T."/>
        </authorList>
    </citation>
    <scope>NUCLEOTIDE SEQUENCE [LARGE SCALE GENOMIC DNA]</scope>
    <source>
        <strain evidence="7">OM1</strain>
    </source>
</reference>
<dbReference type="PANTHER" id="PTHR42646:SF2">
    <property type="entry name" value="5'-3' EXONUCLEASE FAMILY PROTEIN"/>
    <property type="match status" value="1"/>
</dbReference>
<dbReference type="PANTHER" id="PTHR42646">
    <property type="entry name" value="FLAP ENDONUCLEASE XNI"/>
    <property type="match status" value="1"/>
</dbReference>
<keyword evidence="3" id="KW-0238">DNA-binding</keyword>
<accession>A0ABP9U7D6</accession>
<dbReference type="SUPFAM" id="SSF88723">
    <property type="entry name" value="PIN domain-like"/>
    <property type="match status" value="1"/>
</dbReference>
<dbReference type="Proteomes" id="UP001449582">
    <property type="component" value="Unassembled WGS sequence"/>
</dbReference>
<dbReference type="Gene3D" id="1.10.150.20">
    <property type="entry name" value="5' to 3' exonuclease, C-terminal subdomain"/>
    <property type="match status" value="1"/>
</dbReference>
<evidence type="ECO:0000256" key="5">
    <source>
        <dbReference type="ARBA" id="ARBA00050026"/>
    </source>
</evidence>
<dbReference type="InterPro" id="IPR029060">
    <property type="entry name" value="PIN-like_dom_sf"/>
</dbReference>